<evidence type="ECO:0000256" key="1">
    <source>
        <dbReference type="ARBA" id="ARBA00022723"/>
    </source>
</evidence>
<keyword evidence="1" id="KW-0479">Metal-binding</keyword>
<protein>
    <recommendedName>
        <fullName evidence="9">Blue (type 1) copper domain-containing protein</fullName>
    </recommendedName>
</protein>
<dbReference type="InterPro" id="IPR014756">
    <property type="entry name" value="Ig_E-set"/>
</dbReference>
<dbReference type="EMBL" id="LCBS01000004">
    <property type="protein sequence ID" value="KKS17271.1"/>
    <property type="molecule type" value="Genomic_DNA"/>
</dbReference>
<sequence length="258" mass="28653">MRRVIMIIAIVILAATAGYYFFIITKSRQQKLSNTSKSESNNRIIDTSTAENLDFTNPKKSAHYETNTPAHGEILAGVPINVVIDFNFDLASPSEIKINMNGKDFGVGNTVIDDGGLSMRRAMKNDAPDGIYSVFYNACWPDGSCHNGSFQFAVNRSLSSDFSDLTNNPEVTIDMNSLQFSDEKIRISNGTKVTWNNLENVAHFINTNPHPAHSYYPVMNSRSIGQGESFSVTFNEAGIYLYHCSAHPLTMRGYILVE</sequence>
<dbReference type="SUPFAM" id="SSF49503">
    <property type="entry name" value="Cupredoxins"/>
    <property type="match status" value="1"/>
</dbReference>
<dbReference type="InterPro" id="IPR000923">
    <property type="entry name" value="BlueCu_1"/>
</dbReference>
<name>A0A0G0Z593_UNCKA</name>
<gene>
    <name evidence="7" type="ORF">UU72_C0004G0010</name>
</gene>
<dbReference type="Pfam" id="PF00127">
    <property type="entry name" value="Copper-bind"/>
    <property type="match status" value="1"/>
</dbReference>
<dbReference type="GO" id="GO:0005507">
    <property type="term" value="F:copper ion binding"/>
    <property type="evidence" value="ECO:0007669"/>
    <property type="project" value="InterPro"/>
</dbReference>
<dbReference type="Pfam" id="PF04234">
    <property type="entry name" value="CopC"/>
    <property type="match status" value="1"/>
</dbReference>
<keyword evidence="4" id="KW-1133">Transmembrane helix</keyword>
<evidence type="ECO:0000259" key="6">
    <source>
        <dbReference type="Pfam" id="PF04234"/>
    </source>
</evidence>
<proteinExistence type="predicted"/>
<dbReference type="GO" id="GO:0009055">
    <property type="term" value="F:electron transfer activity"/>
    <property type="evidence" value="ECO:0007669"/>
    <property type="project" value="InterPro"/>
</dbReference>
<reference evidence="7 8" key="1">
    <citation type="journal article" date="2015" name="Nature">
        <title>rRNA introns, odd ribosomes, and small enigmatic genomes across a large radiation of phyla.</title>
        <authorList>
            <person name="Brown C.T."/>
            <person name="Hug L.A."/>
            <person name="Thomas B.C."/>
            <person name="Sharon I."/>
            <person name="Castelle C.J."/>
            <person name="Singh A."/>
            <person name="Wilkins M.J."/>
            <person name="Williams K.H."/>
            <person name="Banfield J.F."/>
        </authorList>
    </citation>
    <scope>NUCLEOTIDE SEQUENCE [LARGE SCALE GENOMIC DNA]</scope>
</reference>
<comment type="caution">
    <text evidence="7">The sequence shown here is derived from an EMBL/GenBank/DDBJ whole genome shotgun (WGS) entry which is preliminary data.</text>
</comment>
<dbReference type="Gene3D" id="2.60.40.1220">
    <property type="match status" value="1"/>
</dbReference>
<evidence type="ECO:0000313" key="7">
    <source>
        <dbReference type="EMBL" id="KKS17271.1"/>
    </source>
</evidence>
<evidence type="ECO:0000256" key="3">
    <source>
        <dbReference type="ARBA" id="ARBA00023008"/>
    </source>
</evidence>
<dbReference type="GO" id="GO:0042597">
    <property type="term" value="C:periplasmic space"/>
    <property type="evidence" value="ECO:0007669"/>
    <property type="project" value="InterPro"/>
</dbReference>
<accession>A0A0G0Z593</accession>
<dbReference type="InterPro" id="IPR014755">
    <property type="entry name" value="Cu-Rt/internalin_Ig-like"/>
</dbReference>
<dbReference type="SUPFAM" id="SSF81296">
    <property type="entry name" value="E set domains"/>
    <property type="match status" value="1"/>
</dbReference>
<organism evidence="7 8">
    <name type="scientific">candidate division WWE3 bacterium GW2011_GWB1_41_6</name>
    <dbReference type="NCBI Taxonomy" id="1619112"/>
    <lineage>
        <taxon>Bacteria</taxon>
        <taxon>Katanobacteria</taxon>
    </lineage>
</organism>
<dbReference type="GO" id="GO:0046688">
    <property type="term" value="P:response to copper ion"/>
    <property type="evidence" value="ECO:0007669"/>
    <property type="project" value="InterPro"/>
</dbReference>
<evidence type="ECO:0008006" key="9">
    <source>
        <dbReference type="Google" id="ProtNLM"/>
    </source>
</evidence>
<dbReference type="Proteomes" id="UP000034163">
    <property type="component" value="Unassembled WGS sequence"/>
</dbReference>
<dbReference type="PANTHER" id="PTHR36507:SF1">
    <property type="entry name" value="BLL1555 PROTEIN"/>
    <property type="match status" value="1"/>
</dbReference>
<dbReference type="InterPro" id="IPR007348">
    <property type="entry name" value="CopC_dom"/>
</dbReference>
<dbReference type="InterPro" id="IPR008972">
    <property type="entry name" value="Cupredoxin"/>
</dbReference>
<keyword evidence="3" id="KW-0186">Copper</keyword>
<dbReference type="Gene3D" id="2.60.40.420">
    <property type="entry name" value="Cupredoxins - blue copper proteins"/>
    <property type="match status" value="1"/>
</dbReference>
<evidence type="ECO:0000256" key="2">
    <source>
        <dbReference type="ARBA" id="ARBA00022729"/>
    </source>
</evidence>
<evidence type="ECO:0000313" key="8">
    <source>
        <dbReference type="Proteomes" id="UP000034163"/>
    </source>
</evidence>
<keyword evidence="4" id="KW-0472">Membrane</keyword>
<evidence type="ECO:0000259" key="5">
    <source>
        <dbReference type="Pfam" id="PF00127"/>
    </source>
</evidence>
<keyword evidence="4" id="KW-0812">Transmembrane</keyword>
<feature type="domain" description="Blue (type 1) copper" evidence="5">
    <location>
        <begin position="170"/>
        <end position="258"/>
    </location>
</feature>
<keyword evidence="2" id="KW-0732">Signal</keyword>
<dbReference type="PANTHER" id="PTHR36507">
    <property type="entry name" value="BLL1555 PROTEIN"/>
    <property type="match status" value="1"/>
</dbReference>
<feature type="transmembrane region" description="Helical" evidence="4">
    <location>
        <begin position="6"/>
        <end position="24"/>
    </location>
</feature>
<dbReference type="InterPro" id="IPR052721">
    <property type="entry name" value="ET_Amicyanin"/>
</dbReference>
<feature type="domain" description="CopC" evidence="6">
    <location>
        <begin position="63"/>
        <end position="154"/>
    </location>
</feature>
<dbReference type="AlphaFoldDB" id="A0A0G0Z593"/>
<evidence type="ECO:0000256" key="4">
    <source>
        <dbReference type="SAM" id="Phobius"/>
    </source>
</evidence>